<sequence length="120" mass="13625">MRMSDEEYFRSCVAKERHLAQLLGHHNVEEFYESAGTLWNGNKALPKWTRDWKACGPLLAEYALALAFPREAEQAHGKCVQIGDIVVPFADHPSKDRAVMVAIVKAVIFQLEHHKTTKSH</sequence>
<dbReference type="OrthoDB" id="8907939at2"/>
<dbReference type="EMBL" id="QYUQ01000002">
    <property type="protein sequence ID" value="RJG03011.1"/>
    <property type="molecule type" value="Genomic_DNA"/>
</dbReference>
<accession>A0A3A3G4Z6</accession>
<keyword evidence="2" id="KW-1185">Reference proteome</keyword>
<dbReference type="AlphaFoldDB" id="A0A3A3G4Z6"/>
<dbReference type="Proteomes" id="UP000266327">
    <property type="component" value="Unassembled WGS sequence"/>
</dbReference>
<keyword evidence="1" id="KW-0030">Aminoacyl-tRNA synthetase</keyword>
<keyword evidence="1" id="KW-0436">Ligase</keyword>
<evidence type="ECO:0000313" key="2">
    <source>
        <dbReference type="Proteomes" id="UP000266327"/>
    </source>
</evidence>
<protein>
    <submittedName>
        <fullName evidence="1">Aminoacyl-tRNA synthetase</fullName>
    </submittedName>
</protein>
<gene>
    <name evidence="1" type="ORF">D3878_16665</name>
</gene>
<dbReference type="RefSeq" id="WP_119786510.1">
    <property type="nucleotide sequence ID" value="NZ_QYUQ01000002.1"/>
</dbReference>
<proteinExistence type="predicted"/>
<evidence type="ECO:0000313" key="1">
    <source>
        <dbReference type="EMBL" id="RJG03011.1"/>
    </source>
</evidence>
<organism evidence="1 2">
    <name type="scientific">Noviherbaspirillum sedimenti</name>
    <dbReference type="NCBI Taxonomy" id="2320865"/>
    <lineage>
        <taxon>Bacteria</taxon>
        <taxon>Pseudomonadati</taxon>
        <taxon>Pseudomonadota</taxon>
        <taxon>Betaproteobacteria</taxon>
        <taxon>Burkholderiales</taxon>
        <taxon>Oxalobacteraceae</taxon>
        <taxon>Noviherbaspirillum</taxon>
    </lineage>
</organism>
<reference evidence="2" key="1">
    <citation type="submission" date="2018-09" db="EMBL/GenBank/DDBJ databases">
        <authorList>
            <person name="Zhu H."/>
        </authorList>
    </citation>
    <scope>NUCLEOTIDE SEQUENCE [LARGE SCALE GENOMIC DNA]</scope>
    <source>
        <strain evidence="2">K1S02-23</strain>
    </source>
</reference>
<name>A0A3A3G4Z6_9BURK</name>
<dbReference type="GO" id="GO:0004812">
    <property type="term" value="F:aminoacyl-tRNA ligase activity"/>
    <property type="evidence" value="ECO:0007669"/>
    <property type="project" value="UniProtKB-KW"/>
</dbReference>
<comment type="caution">
    <text evidence="1">The sequence shown here is derived from an EMBL/GenBank/DDBJ whole genome shotgun (WGS) entry which is preliminary data.</text>
</comment>